<dbReference type="InterPro" id="IPR015057">
    <property type="entry name" value="Rv2632c-like"/>
</dbReference>
<organism evidence="1 2">
    <name type="scientific">Mycobacterium angelicum</name>
    <dbReference type="NCBI Taxonomy" id="470074"/>
    <lineage>
        <taxon>Bacteria</taxon>
        <taxon>Bacillati</taxon>
        <taxon>Actinomycetota</taxon>
        <taxon>Actinomycetes</taxon>
        <taxon>Mycobacteriales</taxon>
        <taxon>Mycobacteriaceae</taxon>
        <taxon>Mycobacterium</taxon>
    </lineage>
</organism>
<accession>A0A1W9ZNC8</accession>
<dbReference type="RefSeq" id="WP_083114475.1">
    <property type="nucleotide sequence ID" value="NZ_JACKTS010000058.1"/>
</dbReference>
<dbReference type="Pfam" id="PF08962">
    <property type="entry name" value="Rv2632c-like"/>
    <property type="match status" value="1"/>
</dbReference>
<evidence type="ECO:0000313" key="1">
    <source>
        <dbReference type="EMBL" id="ORA19118.1"/>
    </source>
</evidence>
<gene>
    <name evidence="1" type="ORF">BST12_17990</name>
</gene>
<proteinExistence type="predicted"/>
<name>A0A1W9ZNC8_MYCAN</name>
<dbReference type="Gene3D" id="3.30.160.240">
    <property type="entry name" value="Rv1738"/>
    <property type="match status" value="1"/>
</dbReference>
<dbReference type="Proteomes" id="UP000192284">
    <property type="component" value="Unassembled WGS sequence"/>
</dbReference>
<evidence type="ECO:0000313" key="2">
    <source>
        <dbReference type="Proteomes" id="UP000192284"/>
    </source>
</evidence>
<protein>
    <submittedName>
        <fullName evidence="1">Uncharacterized protein</fullName>
    </submittedName>
</protein>
<dbReference type="AlphaFoldDB" id="A0A1W9ZNC8"/>
<keyword evidence="2" id="KW-1185">Reference proteome</keyword>
<dbReference type="SUPFAM" id="SSF143212">
    <property type="entry name" value="Rv2632c-like"/>
    <property type="match status" value="1"/>
</dbReference>
<sequence length="82" mass="9045">MHQNSHRQSVIHPLVTLAIDEHHGRTFAKVELEWGGAHFAGLGVAYRHPADCLTSKTGQELATARAFSHLADQVSTMCRARN</sequence>
<dbReference type="EMBL" id="MVHE01000032">
    <property type="protein sequence ID" value="ORA19118.1"/>
    <property type="molecule type" value="Genomic_DNA"/>
</dbReference>
<reference evidence="1 2" key="1">
    <citation type="submission" date="2017-02" db="EMBL/GenBank/DDBJ databases">
        <title>The new phylogeny of genus Mycobacterium.</title>
        <authorList>
            <person name="Tortoli E."/>
            <person name="Trovato A."/>
            <person name="Cirillo D.M."/>
        </authorList>
    </citation>
    <scope>NUCLEOTIDE SEQUENCE [LARGE SCALE GENOMIC DNA]</scope>
    <source>
        <strain evidence="1 2">DSM 45057</strain>
    </source>
</reference>
<dbReference type="OrthoDB" id="4735843at2"/>
<dbReference type="InterPro" id="IPR038070">
    <property type="entry name" value="Rv2632c-like_sf"/>
</dbReference>
<comment type="caution">
    <text evidence="1">The sequence shown here is derived from an EMBL/GenBank/DDBJ whole genome shotgun (WGS) entry which is preliminary data.</text>
</comment>